<evidence type="ECO:0000313" key="2">
    <source>
        <dbReference type="Proteomes" id="UP000271098"/>
    </source>
</evidence>
<sequence length="107" mass="12331">MSRHSPGEFPDGTIVTLLVEDPKLTRPQRKTKPNESGHSIAKTLNVNDLHLPLNLFWDFEIRKTVLEKKISEADLQKKRSSQLNPVKTSEAKVFFYISVLVWWSTVQ</sequence>
<accession>A0A3P6SJZ9</accession>
<organism evidence="1 2">
    <name type="scientific">Gongylonema pulchrum</name>
    <dbReference type="NCBI Taxonomy" id="637853"/>
    <lineage>
        <taxon>Eukaryota</taxon>
        <taxon>Metazoa</taxon>
        <taxon>Ecdysozoa</taxon>
        <taxon>Nematoda</taxon>
        <taxon>Chromadorea</taxon>
        <taxon>Rhabditida</taxon>
        <taxon>Spirurina</taxon>
        <taxon>Spiruromorpha</taxon>
        <taxon>Spiruroidea</taxon>
        <taxon>Gongylonematidae</taxon>
        <taxon>Gongylonema</taxon>
    </lineage>
</organism>
<keyword evidence="2" id="KW-1185">Reference proteome</keyword>
<proteinExistence type="predicted"/>
<name>A0A3P6SJZ9_9BILA</name>
<evidence type="ECO:0000313" key="1">
    <source>
        <dbReference type="EMBL" id="VDK54361.1"/>
    </source>
</evidence>
<protein>
    <submittedName>
        <fullName evidence="1">Uncharacterized protein</fullName>
    </submittedName>
</protein>
<reference evidence="1 2" key="1">
    <citation type="submission" date="2018-11" db="EMBL/GenBank/DDBJ databases">
        <authorList>
            <consortium name="Pathogen Informatics"/>
        </authorList>
    </citation>
    <scope>NUCLEOTIDE SEQUENCE [LARGE SCALE GENOMIC DNA]</scope>
</reference>
<dbReference type="OrthoDB" id="442863at2759"/>
<dbReference type="EMBL" id="UYRT01014776">
    <property type="protein sequence ID" value="VDK54361.1"/>
    <property type="molecule type" value="Genomic_DNA"/>
</dbReference>
<dbReference type="Proteomes" id="UP000271098">
    <property type="component" value="Unassembled WGS sequence"/>
</dbReference>
<dbReference type="AlphaFoldDB" id="A0A3P6SJZ9"/>
<gene>
    <name evidence="1" type="ORF">GPUH_LOCUS6348</name>
</gene>